<name>A0ABU2ND10_9PSEU</name>
<dbReference type="Proteomes" id="UP001183202">
    <property type="component" value="Unassembled WGS sequence"/>
</dbReference>
<dbReference type="PROSITE" id="PS50404">
    <property type="entry name" value="GST_NTER"/>
    <property type="match status" value="1"/>
</dbReference>
<comment type="caution">
    <text evidence="2">The sequence shown here is derived from an EMBL/GenBank/DDBJ whole genome shotgun (WGS) entry which is preliminary data.</text>
</comment>
<dbReference type="PANTHER" id="PTHR43968">
    <property type="match status" value="1"/>
</dbReference>
<dbReference type="SUPFAM" id="SSF47616">
    <property type="entry name" value="GST C-terminal domain-like"/>
    <property type="match status" value="1"/>
</dbReference>
<dbReference type="Gene3D" id="1.20.1050.10">
    <property type="match status" value="1"/>
</dbReference>
<dbReference type="EMBL" id="JAVREJ010000015">
    <property type="protein sequence ID" value="MDT0351830.1"/>
    <property type="molecule type" value="Genomic_DNA"/>
</dbReference>
<dbReference type="Gene3D" id="3.40.30.10">
    <property type="entry name" value="Glutaredoxin"/>
    <property type="match status" value="1"/>
</dbReference>
<evidence type="ECO:0000259" key="1">
    <source>
        <dbReference type="PROSITE" id="PS50404"/>
    </source>
</evidence>
<dbReference type="Pfam" id="PF13409">
    <property type="entry name" value="GST_N_2"/>
    <property type="match status" value="1"/>
</dbReference>
<protein>
    <submittedName>
        <fullName evidence="2">Glutathione S-transferase family protein</fullName>
    </submittedName>
</protein>
<dbReference type="SUPFAM" id="SSF52833">
    <property type="entry name" value="Thioredoxin-like"/>
    <property type="match status" value="1"/>
</dbReference>
<reference evidence="3" key="1">
    <citation type="submission" date="2023-07" db="EMBL/GenBank/DDBJ databases">
        <title>30 novel species of actinomycetes from the DSMZ collection.</title>
        <authorList>
            <person name="Nouioui I."/>
        </authorList>
    </citation>
    <scope>NUCLEOTIDE SEQUENCE [LARGE SCALE GENOMIC DNA]</scope>
    <source>
        <strain evidence="3">DSM 45834</strain>
    </source>
</reference>
<dbReference type="InterPro" id="IPR036282">
    <property type="entry name" value="Glutathione-S-Trfase_C_sf"/>
</dbReference>
<evidence type="ECO:0000313" key="2">
    <source>
        <dbReference type="EMBL" id="MDT0351830.1"/>
    </source>
</evidence>
<organism evidence="2 3">
    <name type="scientific">Pseudonocardia charpentierae</name>
    <dbReference type="NCBI Taxonomy" id="3075545"/>
    <lineage>
        <taxon>Bacteria</taxon>
        <taxon>Bacillati</taxon>
        <taxon>Actinomycetota</taxon>
        <taxon>Actinomycetes</taxon>
        <taxon>Pseudonocardiales</taxon>
        <taxon>Pseudonocardiaceae</taxon>
        <taxon>Pseudonocardia</taxon>
    </lineage>
</organism>
<accession>A0ABU2ND10</accession>
<dbReference type="InterPro" id="IPR036249">
    <property type="entry name" value="Thioredoxin-like_sf"/>
</dbReference>
<dbReference type="CDD" id="cd03043">
    <property type="entry name" value="GST_N_1"/>
    <property type="match status" value="1"/>
</dbReference>
<evidence type="ECO:0000313" key="3">
    <source>
        <dbReference type="Proteomes" id="UP001183202"/>
    </source>
</evidence>
<keyword evidence="3" id="KW-1185">Reference proteome</keyword>
<proteinExistence type="predicted"/>
<gene>
    <name evidence="2" type="ORF">RM445_20090</name>
</gene>
<feature type="domain" description="GST N-terminal" evidence="1">
    <location>
        <begin position="4"/>
        <end position="84"/>
    </location>
</feature>
<dbReference type="CDD" id="cd03194">
    <property type="entry name" value="GST_C_3"/>
    <property type="match status" value="1"/>
</dbReference>
<dbReference type="InterPro" id="IPR004045">
    <property type="entry name" value="Glutathione_S-Trfase_N"/>
</dbReference>
<dbReference type="Pfam" id="PF13410">
    <property type="entry name" value="GST_C_2"/>
    <property type="match status" value="1"/>
</dbReference>
<sequence>MAPATLTINSRNYGSWSLRGWLLCRMAGLDFVEEVLPAGDPATRAELLLLSPSFLVPRLEHAGVTVWDALAIAEYLQERFPHAGLLPEEPVARAHCRSISCEVHGGFVNLRSALPMNMTARHSGFPVFSGAKADIVRITAIWRDCLGKSGGPFLFGRRPTMADAMFAPICSRFVTYDIAVDATCAAYRDAVLALPDVAEWAELAAAEPQELLELEAEF</sequence>
<dbReference type="RefSeq" id="WP_311558307.1">
    <property type="nucleotide sequence ID" value="NZ_JAVREJ010000015.1"/>
</dbReference>
<dbReference type="InterPro" id="IPR050983">
    <property type="entry name" value="GST_Omega/HSP26"/>
</dbReference>
<dbReference type="PANTHER" id="PTHR43968:SF6">
    <property type="entry name" value="GLUTATHIONE S-TRANSFERASE OMEGA"/>
    <property type="match status" value="1"/>
</dbReference>